<evidence type="ECO:0000313" key="3">
    <source>
        <dbReference type="Proteomes" id="UP000308549"/>
    </source>
</evidence>
<dbReference type="Proteomes" id="UP000308549">
    <property type="component" value="Unassembled WGS sequence"/>
</dbReference>
<gene>
    <name evidence="2" type="ORF">B0A50_00353</name>
</gene>
<accession>A0A4U0UFN1</accession>
<evidence type="ECO:0000256" key="1">
    <source>
        <dbReference type="ARBA" id="ARBA00006964"/>
    </source>
</evidence>
<dbReference type="InterPro" id="IPR036069">
    <property type="entry name" value="DUF34/NIF3_sf"/>
</dbReference>
<organism evidence="2 3">
    <name type="scientific">Salinomyces thailandicus</name>
    <dbReference type="NCBI Taxonomy" id="706561"/>
    <lineage>
        <taxon>Eukaryota</taxon>
        <taxon>Fungi</taxon>
        <taxon>Dikarya</taxon>
        <taxon>Ascomycota</taxon>
        <taxon>Pezizomycotina</taxon>
        <taxon>Dothideomycetes</taxon>
        <taxon>Dothideomycetidae</taxon>
        <taxon>Mycosphaerellales</taxon>
        <taxon>Teratosphaeriaceae</taxon>
        <taxon>Salinomyces</taxon>
    </lineage>
</organism>
<keyword evidence="3" id="KW-1185">Reference proteome</keyword>
<proteinExistence type="inferred from homology"/>
<dbReference type="Gene3D" id="3.40.1390.30">
    <property type="entry name" value="NIF3 (NGG1p interacting factor 3)-like"/>
    <property type="match status" value="2"/>
</dbReference>
<dbReference type="SUPFAM" id="SSF102705">
    <property type="entry name" value="NIF3 (NGG1p interacting factor 3)-like"/>
    <property type="match status" value="1"/>
</dbReference>
<dbReference type="EMBL" id="NAJL01000001">
    <property type="protein sequence ID" value="TKA34371.1"/>
    <property type="molecule type" value="Genomic_DNA"/>
</dbReference>
<dbReference type="InterPro" id="IPR002678">
    <property type="entry name" value="DUF34/NIF3"/>
</dbReference>
<name>A0A4U0UFN1_9PEZI</name>
<evidence type="ECO:0000313" key="2">
    <source>
        <dbReference type="EMBL" id="TKA34371.1"/>
    </source>
</evidence>
<protein>
    <submittedName>
        <fullName evidence="2">Uncharacterized protein</fullName>
    </submittedName>
</protein>
<sequence length="289" mass="31580">MFSKNGASQYTHTTGFSLQAVTAHIQGFFTSKTGDVSFFYHVPRPYIKPTTNVTRLVFSITPTSGFYAELESSPGPAVGFLHRPFTLNRYSVPRGTTVLACHKSFDEVLTVGYNVALANRLGMNVQASVCLQGYKGDPARRIGIIGNFLQPHQAAKQIMKVIRSEFGTLEGEFGMDSDSPISALAIMNAFHPGEVNRVIEDAVAANIVASPAESSKILYLTGAVREEGLKAARENGMTVVCVGHKTCEEWGVRFLAAEARASFPGLQVHEVYEDEDCHQGARSDKQRRE</sequence>
<dbReference type="AlphaFoldDB" id="A0A4U0UFN1"/>
<comment type="caution">
    <text evidence="2">The sequence shown here is derived from an EMBL/GenBank/DDBJ whole genome shotgun (WGS) entry which is preliminary data.</text>
</comment>
<reference evidence="2 3" key="1">
    <citation type="submission" date="2017-03" db="EMBL/GenBank/DDBJ databases">
        <title>Genomes of endolithic fungi from Antarctica.</title>
        <authorList>
            <person name="Coleine C."/>
            <person name="Masonjones S."/>
            <person name="Stajich J.E."/>
        </authorList>
    </citation>
    <scope>NUCLEOTIDE SEQUENCE [LARGE SCALE GENOMIC DNA]</scope>
    <source>
        <strain evidence="2 3">CCFEE 6315</strain>
    </source>
</reference>
<dbReference type="OrthoDB" id="2592744at2759"/>
<dbReference type="Pfam" id="PF01784">
    <property type="entry name" value="DUF34_NIF3"/>
    <property type="match status" value="1"/>
</dbReference>
<comment type="similarity">
    <text evidence="1">Belongs to the GTP cyclohydrolase I type 2/NIF3 family.</text>
</comment>